<protein>
    <submittedName>
        <fullName evidence="2">Uncharacterized protein</fullName>
    </submittedName>
</protein>
<gene>
    <name evidence="2" type="ORF">B0T26DRAFT_800209</name>
</gene>
<accession>A0AA40B675</accession>
<reference evidence="2" key="1">
    <citation type="submission" date="2023-06" db="EMBL/GenBank/DDBJ databases">
        <title>Genome-scale phylogeny and comparative genomics of the fungal order Sordariales.</title>
        <authorList>
            <consortium name="Lawrence Berkeley National Laboratory"/>
            <person name="Hensen N."/>
            <person name="Bonometti L."/>
            <person name="Westerberg I."/>
            <person name="Brannstrom I.O."/>
            <person name="Guillou S."/>
            <person name="Cros-Aarteil S."/>
            <person name="Calhoun S."/>
            <person name="Haridas S."/>
            <person name="Kuo A."/>
            <person name="Mondo S."/>
            <person name="Pangilinan J."/>
            <person name="Riley R."/>
            <person name="LaButti K."/>
            <person name="Andreopoulos B."/>
            <person name="Lipzen A."/>
            <person name="Chen C."/>
            <person name="Yanf M."/>
            <person name="Daum C."/>
            <person name="Ng V."/>
            <person name="Clum A."/>
            <person name="Steindorff A."/>
            <person name="Ohm R."/>
            <person name="Martin F."/>
            <person name="Silar P."/>
            <person name="Natvig D."/>
            <person name="Lalanne C."/>
            <person name="Gautier V."/>
            <person name="Ament-velasquez S.L."/>
            <person name="Kruys A."/>
            <person name="Hutchinson M.I."/>
            <person name="Powell A.J."/>
            <person name="Barry K."/>
            <person name="Miller A.N."/>
            <person name="Grigoriev I.V."/>
            <person name="Debuchy R."/>
            <person name="Gladieux P."/>
            <person name="Thoren M.H."/>
            <person name="Johannesson H."/>
        </authorList>
    </citation>
    <scope>NUCLEOTIDE SEQUENCE</scope>
    <source>
        <strain evidence="2">SMH2392-1A</strain>
    </source>
</reference>
<evidence type="ECO:0000313" key="3">
    <source>
        <dbReference type="Proteomes" id="UP001172101"/>
    </source>
</evidence>
<comment type="caution">
    <text evidence="2">The sequence shown here is derived from an EMBL/GenBank/DDBJ whole genome shotgun (WGS) entry which is preliminary data.</text>
</comment>
<feature type="compositionally biased region" description="Basic and acidic residues" evidence="1">
    <location>
        <begin position="192"/>
        <end position="203"/>
    </location>
</feature>
<proteinExistence type="predicted"/>
<dbReference type="GeneID" id="85330266"/>
<keyword evidence="3" id="KW-1185">Reference proteome</keyword>
<dbReference type="InterPro" id="IPR011008">
    <property type="entry name" value="Dimeric_a/b-barrel"/>
</dbReference>
<feature type="compositionally biased region" description="Basic and acidic residues" evidence="1">
    <location>
        <begin position="228"/>
        <end position="243"/>
    </location>
</feature>
<organism evidence="2 3">
    <name type="scientific">Lasiosphaeria miniovina</name>
    <dbReference type="NCBI Taxonomy" id="1954250"/>
    <lineage>
        <taxon>Eukaryota</taxon>
        <taxon>Fungi</taxon>
        <taxon>Dikarya</taxon>
        <taxon>Ascomycota</taxon>
        <taxon>Pezizomycotina</taxon>
        <taxon>Sordariomycetes</taxon>
        <taxon>Sordariomycetidae</taxon>
        <taxon>Sordariales</taxon>
        <taxon>Lasiosphaeriaceae</taxon>
        <taxon>Lasiosphaeria</taxon>
    </lineage>
</organism>
<name>A0AA40B675_9PEZI</name>
<feature type="region of interest" description="Disordered" evidence="1">
    <location>
        <begin position="192"/>
        <end position="211"/>
    </location>
</feature>
<dbReference type="SUPFAM" id="SSF54909">
    <property type="entry name" value="Dimeric alpha+beta barrel"/>
    <property type="match status" value="1"/>
</dbReference>
<dbReference type="Proteomes" id="UP001172101">
    <property type="component" value="Unassembled WGS sequence"/>
</dbReference>
<evidence type="ECO:0000313" key="2">
    <source>
        <dbReference type="EMBL" id="KAK0728459.1"/>
    </source>
</evidence>
<sequence length="255" mass="28633">MARVRPPKNQHMQHQKRTIRVRFHLPREQNWPTWSMTDNNSHDPHLGPLAGVDGCQKVWLGRNVYDPEQAALIILWSTADALEAFEAPPACIELLQGLPTNDDAQPSLASGIGRITATVLVMPGTPGIPVNETWRDAVVKAFSCFAPASCEDVLGKPHFRMYFQRSWAWMDHYHDYGNDNHQQKVVVATGHENENENENENKNKSSSSGGQTVLCEVRRWNGYSGATPKREEASANSPVDRKSWARTVKKKPKTA</sequence>
<evidence type="ECO:0000256" key="1">
    <source>
        <dbReference type="SAM" id="MobiDB-lite"/>
    </source>
</evidence>
<feature type="region of interest" description="Disordered" evidence="1">
    <location>
        <begin position="224"/>
        <end position="255"/>
    </location>
</feature>
<dbReference type="RefSeq" id="XP_060301314.1">
    <property type="nucleotide sequence ID" value="XM_060446996.1"/>
</dbReference>
<dbReference type="EMBL" id="JAUIRO010000002">
    <property type="protein sequence ID" value="KAK0728459.1"/>
    <property type="molecule type" value="Genomic_DNA"/>
</dbReference>
<dbReference type="AlphaFoldDB" id="A0AA40B675"/>